<accession>A0ABS8VVP3</accession>
<dbReference type="Proteomes" id="UP001521074">
    <property type="component" value="Unassembled WGS sequence"/>
</dbReference>
<evidence type="ECO:0000313" key="2">
    <source>
        <dbReference type="Proteomes" id="UP001521074"/>
    </source>
</evidence>
<keyword evidence="2" id="KW-1185">Reference proteome</keyword>
<protein>
    <submittedName>
        <fullName evidence="1">Uncharacterized protein</fullName>
    </submittedName>
</protein>
<organism evidence="1 2">
    <name type="scientific">Acetobacter sicerae</name>
    <dbReference type="NCBI Taxonomy" id="85325"/>
    <lineage>
        <taxon>Bacteria</taxon>
        <taxon>Pseudomonadati</taxon>
        <taxon>Pseudomonadota</taxon>
        <taxon>Alphaproteobacteria</taxon>
        <taxon>Acetobacterales</taxon>
        <taxon>Acetobacteraceae</taxon>
        <taxon>Acetobacter</taxon>
    </lineage>
</organism>
<reference evidence="1 2" key="1">
    <citation type="submission" date="2021-12" db="EMBL/GenBank/DDBJ databases">
        <title>Genome sequence of Acetobacter sicerae DmPark20a_162.</title>
        <authorList>
            <person name="Chaston J.M."/>
        </authorList>
    </citation>
    <scope>NUCLEOTIDE SEQUENCE [LARGE SCALE GENOMIC DNA]</scope>
    <source>
        <strain evidence="1 2">DmPark20a_162</strain>
    </source>
</reference>
<dbReference type="RefSeq" id="WP_232876942.1">
    <property type="nucleotide sequence ID" value="NZ_JAJSOJ010000016.1"/>
</dbReference>
<proteinExistence type="predicted"/>
<evidence type="ECO:0000313" key="1">
    <source>
        <dbReference type="EMBL" id="MCE0743368.1"/>
    </source>
</evidence>
<gene>
    <name evidence="1" type="ORF">LWC05_05610</name>
</gene>
<sequence length="98" mass="11138">MTTAKESAESDCDFGPTWVPSVIDKDIPLSAPENGGMKRRKDVLSLMKPGQSFELPGHLVDLWRRTALVLRKTDPDCSGWEFASRKTDELNSRFWRVK</sequence>
<dbReference type="EMBL" id="JAJSOJ010000016">
    <property type="protein sequence ID" value="MCE0743368.1"/>
    <property type="molecule type" value="Genomic_DNA"/>
</dbReference>
<comment type="caution">
    <text evidence="1">The sequence shown here is derived from an EMBL/GenBank/DDBJ whole genome shotgun (WGS) entry which is preliminary data.</text>
</comment>
<name>A0ABS8VVP3_9PROT</name>